<keyword evidence="4" id="KW-0876">Taxol biosynthesis</keyword>
<dbReference type="AlphaFoldDB" id="A0A0K0M784"/>
<protein>
    <submittedName>
        <fullName evidence="5">CHAT1</fullName>
    </submittedName>
</protein>
<comment type="similarity">
    <text evidence="2">Belongs to the plant acyltransferase family.</text>
</comment>
<dbReference type="UniPathway" id="UPA00842"/>
<evidence type="ECO:0000256" key="4">
    <source>
        <dbReference type="ARBA" id="ARBA00023059"/>
    </source>
</evidence>
<dbReference type="InterPro" id="IPR023213">
    <property type="entry name" value="CAT-like_dom_sf"/>
</dbReference>
<dbReference type="EMBL" id="KJ711006">
    <property type="protein sequence ID" value="AJP06251.1"/>
    <property type="molecule type" value="mRNA"/>
</dbReference>
<organism evidence="5">
    <name type="scientific">Pinus tabuliformis</name>
    <name type="common">Chinese red pine</name>
    <name type="synonym">Pinus leucosperma</name>
    <dbReference type="NCBI Taxonomy" id="88731"/>
    <lineage>
        <taxon>Eukaryota</taxon>
        <taxon>Viridiplantae</taxon>
        <taxon>Streptophyta</taxon>
        <taxon>Embryophyta</taxon>
        <taxon>Tracheophyta</taxon>
        <taxon>Spermatophyta</taxon>
        <taxon>Pinopsida</taxon>
        <taxon>Pinidae</taxon>
        <taxon>Conifers I</taxon>
        <taxon>Pinales</taxon>
        <taxon>Pinaceae</taxon>
        <taxon>Pinus</taxon>
        <taxon>Pinus subgen. Pinus</taxon>
    </lineage>
</organism>
<comment type="pathway">
    <text evidence="1">Alkaloid biosynthesis; taxol biosynthesis.</text>
</comment>
<accession>A0A0K0M784</accession>
<dbReference type="GO" id="GO:0042617">
    <property type="term" value="P:paclitaxel biosynthetic process"/>
    <property type="evidence" value="ECO:0007669"/>
    <property type="project" value="UniProtKB-UniPathway"/>
</dbReference>
<dbReference type="PANTHER" id="PTHR31147">
    <property type="entry name" value="ACYL TRANSFERASE 4"/>
    <property type="match status" value="1"/>
</dbReference>
<dbReference type="PANTHER" id="PTHR31147:SF66">
    <property type="entry name" value="OS05G0315700 PROTEIN"/>
    <property type="match status" value="1"/>
</dbReference>
<dbReference type="Pfam" id="PF02458">
    <property type="entry name" value="Transferase"/>
    <property type="match status" value="1"/>
</dbReference>
<dbReference type="Gene3D" id="3.30.559.10">
    <property type="entry name" value="Chloramphenicol acetyltransferase-like domain"/>
    <property type="match status" value="2"/>
</dbReference>
<reference evidence="5" key="1">
    <citation type="submission" date="2014-04" db="EMBL/GenBank/DDBJ databases">
        <title>The genes involved in the male and female cone development in Pinus tabuliformis.</title>
        <authorList>
            <person name="Niu S."/>
            <person name="Li W."/>
            <person name="Chen X."/>
        </authorList>
    </citation>
    <scope>NUCLEOTIDE SEQUENCE</scope>
</reference>
<evidence type="ECO:0000256" key="1">
    <source>
        <dbReference type="ARBA" id="ARBA00005122"/>
    </source>
</evidence>
<proteinExistence type="evidence at transcript level"/>
<dbReference type="GO" id="GO:0016740">
    <property type="term" value="F:transferase activity"/>
    <property type="evidence" value="ECO:0007669"/>
    <property type="project" value="UniProtKB-KW"/>
</dbReference>
<evidence type="ECO:0000313" key="5">
    <source>
        <dbReference type="EMBL" id="AJP06251.1"/>
    </source>
</evidence>
<keyword evidence="3" id="KW-0808">Transferase</keyword>
<sequence>MASLQFKVARKPAVLVAPSLPTPKESLYLSNIDDQAGLRFHIPTIQFYRFDPSKKGQDPARVIREGLAKALVFYYPFAGRLRDAPAAKLVVDCTGEGVLFVEADADVALAEFGDLQPPFPCWEDLLHYAPGSLTLTNSPLLLIQVTRLKCGGFILALLLNHTMSDGTGLVQFLTAVGEMAKGAPRPSVRPVWKREILRPRTNPAVKFPHYEYEQIEDKDGQMVPVNEMSHKSFFFGPKEMESLKTQAVGQGTKHSTFEVLSACLWRSRTRALQLPLEQEVRFIFAVDARTKFDPPLPKGFYGNAISFACAKTTAGELANQPLSFAVKEINKARTAVNDEYMRSVIDLMELEGRPRSTVVGSFFVSDVTKIGLGDVDFGWGRPAFGGPAKGGVGISGVSFFISYRNISGVQGILVPVCLPPAAMERLEAEITEATKKSAPPFLHSSL</sequence>
<name>A0A0K0M784_PINTB</name>
<evidence type="ECO:0000256" key="2">
    <source>
        <dbReference type="ARBA" id="ARBA00009861"/>
    </source>
</evidence>
<evidence type="ECO:0000256" key="3">
    <source>
        <dbReference type="ARBA" id="ARBA00022679"/>
    </source>
</evidence>
<dbReference type="InterPro" id="IPR050898">
    <property type="entry name" value="Plant_acyltransferase"/>
</dbReference>